<organism evidence="2 4">
    <name type="scientific">Durusdinium trenchii</name>
    <dbReference type="NCBI Taxonomy" id="1381693"/>
    <lineage>
        <taxon>Eukaryota</taxon>
        <taxon>Sar</taxon>
        <taxon>Alveolata</taxon>
        <taxon>Dinophyceae</taxon>
        <taxon>Suessiales</taxon>
        <taxon>Symbiodiniaceae</taxon>
        <taxon>Durusdinium</taxon>
    </lineage>
</organism>
<protein>
    <submittedName>
        <fullName evidence="2">Uncharacterized protein</fullName>
    </submittedName>
</protein>
<comment type="caution">
    <text evidence="2">The sequence shown here is derived from an EMBL/GenBank/DDBJ whole genome shotgun (WGS) entry which is preliminary data.</text>
</comment>
<dbReference type="EMBL" id="CAXAMN010020668">
    <property type="protein sequence ID" value="CAK9056411.1"/>
    <property type="molecule type" value="Genomic_DNA"/>
</dbReference>
<evidence type="ECO:0000256" key="1">
    <source>
        <dbReference type="SAM" id="MobiDB-lite"/>
    </source>
</evidence>
<evidence type="ECO:0000313" key="2">
    <source>
        <dbReference type="EMBL" id="CAK9056411.1"/>
    </source>
</evidence>
<dbReference type="Proteomes" id="UP001642484">
    <property type="component" value="Unassembled WGS sequence"/>
</dbReference>
<reference evidence="2 4" key="1">
    <citation type="submission" date="2024-02" db="EMBL/GenBank/DDBJ databases">
        <authorList>
            <person name="Chen Y."/>
            <person name="Shah S."/>
            <person name="Dougan E. K."/>
            <person name="Thang M."/>
            <person name="Chan C."/>
        </authorList>
    </citation>
    <scope>NUCLEOTIDE SEQUENCE [LARGE SCALE GENOMIC DNA]</scope>
</reference>
<gene>
    <name evidence="2" type="ORF">CCMP2556_LOCUS27948</name>
    <name evidence="3" type="ORF">CCMP2556_LOCUS28017</name>
</gene>
<feature type="region of interest" description="Disordered" evidence="1">
    <location>
        <begin position="164"/>
        <end position="193"/>
    </location>
</feature>
<keyword evidence="4" id="KW-1185">Reference proteome</keyword>
<name>A0ABP0MY80_9DINO</name>
<proteinExistence type="predicted"/>
<dbReference type="EMBL" id="CAXAMN010020779">
    <property type="protein sequence ID" value="CAK9056579.1"/>
    <property type="molecule type" value="Genomic_DNA"/>
</dbReference>
<sequence>MVAAHPASRTWAHGWLWPKPSQCRARMGCASSRVTGVLPSQALEPCWIQKEIEVSDIHLQEMAGEVNKCIVQFGDRAEAECTEPIGQTDYDSWKHQMDSTDMKALKAGFPLPMNKLANDVKAKKMNTCLLKLVDDPSALQKAVKIRRMELEDVKAYHAVASLHSQPEADNFKRKEPSPALQNQKKHLAEIHNL</sequence>
<evidence type="ECO:0000313" key="4">
    <source>
        <dbReference type="Proteomes" id="UP001642484"/>
    </source>
</evidence>
<evidence type="ECO:0000313" key="3">
    <source>
        <dbReference type="EMBL" id="CAK9056579.1"/>
    </source>
</evidence>
<accession>A0ABP0MY80</accession>